<dbReference type="PANTHER" id="PTHR13061:SF29">
    <property type="entry name" value="GAMMA CARBONIC ANHYDRASE-LIKE 1, MITOCHONDRIAL-RELATED"/>
    <property type="match status" value="1"/>
</dbReference>
<gene>
    <name evidence="1" type="ORF">NHE_0047</name>
</gene>
<dbReference type="Gene3D" id="2.160.10.10">
    <property type="entry name" value="Hexapeptide repeat proteins"/>
    <property type="match status" value="1"/>
</dbReference>
<protein>
    <submittedName>
        <fullName evidence="1">Hexapeptide transferase family protein</fullName>
    </submittedName>
</protein>
<dbReference type="InterPro" id="IPR001451">
    <property type="entry name" value="Hexapep"/>
</dbReference>
<dbReference type="PANTHER" id="PTHR13061">
    <property type="entry name" value="DYNACTIN SUBUNIT P25"/>
    <property type="match status" value="1"/>
</dbReference>
<keyword evidence="2" id="KW-1185">Reference proteome</keyword>
<dbReference type="RefSeq" id="WP_038558699.1">
    <property type="nucleotide sequence ID" value="NZ_CP007481.1"/>
</dbReference>
<evidence type="ECO:0000313" key="2">
    <source>
        <dbReference type="Proteomes" id="UP000023755"/>
    </source>
</evidence>
<dbReference type="Proteomes" id="UP000023755">
    <property type="component" value="Chromosome"/>
</dbReference>
<name>X5GVG8_9RICK</name>
<dbReference type="STRING" id="1286528.NHE_0047"/>
<accession>X5GVG8</accession>
<dbReference type="HOGENOM" id="CLU_064827_7_1_5"/>
<dbReference type="SUPFAM" id="SSF51161">
    <property type="entry name" value="Trimeric LpxA-like enzymes"/>
    <property type="match status" value="1"/>
</dbReference>
<dbReference type="InterPro" id="IPR047324">
    <property type="entry name" value="LbH_gamma_CA-like"/>
</dbReference>
<dbReference type="InterPro" id="IPR011004">
    <property type="entry name" value="Trimer_LpxA-like_sf"/>
</dbReference>
<keyword evidence="1" id="KW-0808">Transferase</keyword>
<dbReference type="OrthoDB" id="9803036at2"/>
<dbReference type="CDD" id="cd04645">
    <property type="entry name" value="LbH_gamma_CA_like"/>
    <property type="match status" value="1"/>
</dbReference>
<dbReference type="KEGG" id="nhm:NHE_0047"/>
<evidence type="ECO:0000313" key="1">
    <source>
        <dbReference type="EMBL" id="AHX11022.1"/>
    </source>
</evidence>
<sequence length="170" mass="18367">MPLIKFGEISPIIGELTFIAQNAFIIGDVTIGADSSVWHGCTIRGDVNRIVIGESTNIQDGTTIHVGSHKDGSTIIGQCVTVGHSCLLHACTLMDNTFVGMGSLIMDGALIEENAMLGAGSLLTEGKHIRSGELWLGRPAKFARRLTTDEISHIRKSAEKYSILARQYMR</sequence>
<reference evidence="1 2" key="1">
    <citation type="submission" date="2014-03" db="EMBL/GenBank/DDBJ databases">
        <title>Sequencing and Comparison of Genomes and Transcriptome Profiles of Human Ehrlichiosis Agents.</title>
        <authorList>
            <person name="Lin M."/>
            <person name="Daugherty S.C."/>
            <person name="Nagaraj S."/>
            <person name="Cheng Z."/>
            <person name="Xiong Q."/>
            <person name="Lin F.-Y."/>
            <person name="Sengamalay N."/>
            <person name="Ott S."/>
            <person name="Godinez A."/>
            <person name="Tallon L.J."/>
            <person name="Sadzewicz L."/>
            <person name="Fraser C.M."/>
            <person name="Dunning Hotopp J.C."/>
            <person name="Rikihisa Y."/>
        </authorList>
    </citation>
    <scope>NUCLEOTIDE SEQUENCE [LARGE SCALE GENOMIC DNA]</scope>
    <source>
        <strain evidence="1 2">Oregon</strain>
    </source>
</reference>
<proteinExistence type="predicted"/>
<dbReference type="InterPro" id="IPR050484">
    <property type="entry name" value="Transf_Hexapept/Carb_Anhydrase"/>
</dbReference>
<dbReference type="GO" id="GO:0016740">
    <property type="term" value="F:transferase activity"/>
    <property type="evidence" value="ECO:0007669"/>
    <property type="project" value="UniProtKB-KW"/>
</dbReference>
<dbReference type="AlphaFoldDB" id="X5GVG8"/>
<organism evidence="1 2">
    <name type="scientific">Neorickettsia helminthoeca str. Oregon</name>
    <dbReference type="NCBI Taxonomy" id="1286528"/>
    <lineage>
        <taxon>Bacteria</taxon>
        <taxon>Pseudomonadati</taxon>
        <taxon>Pseudomonadota</taxon>
        <taxon>Alphaproteobacteria</taxon>
        <taxon>Rickettsiales</taxon>
        <taxon>Anaplasmataceae</taxon>
        <taxon>Neorickettsia</taxon>
    </lineage>
</organism>
<dbReference type="Pfam" id="PF00132">
    <property type="entry name" value="Hexapep"/>
    <property type="match status" value="1"/>
</dbReference>
<dbReference type="EMBL" id="CP007481">
    <property type="protein sequence ID" value="AHX11022.1"/>
    <property type="molecule type" value="Genomic_DNA"/>
</dbReference>